<evidence type="ECO:0000313" key="1">
    <source>
        <dbReference type="EMBL" id="QKG27273.1"/>
    </source>
</evidence>
<evidence type="ECO:0000313" key="2">
    <source>
        <dbReference type="Proteomes" id="UP000501240"/>
    </source>
</evidence>
<organism evidence="1 2">
    <name type="scientific">Actinomadura verrucosospora</name>
    <dbReference type="NCBI Taxonomy" id="46165"/>
    <lineage>
        <taxon>Bacteria</taxon>
        <taxon>Bacillati</taxon>
        <taxon>Actinomycetota</taxon>
        <taxon>Actinomycetes</taxon>
        <taxon>Streptosporangiales</taxon>
        <taxon>Thermomonosporaceae</taxon>
        <taxon>Actinomadura</taxon>
    </lineage>
</organism>
<sequence>MWGISIRSRPANAAWFASGMGCHWTTLPREHQSERSCCPRS</sequence>
<accession>A0A7D3VZ55</accession>
<dbReference type="EMBL" id="CP053892">
    <property type="protein sequence ID" value="QKG27273.1"/>
    <property type="molecule type" value="Genomic_DNA"/>
</dbReference>
<dbReference type="AlphaFoldDB" id="A0A7D3VZ55"/>
<dbReference type="PROSITE" id="PS51257">
    <property type="entry name" value="PROKAR_LIPOPROTEIN"/>
    <property type="match status" value="1"/>
</dbReference>
<name>A0A7D3VZ55_ACTVE</name>
<proteinExistence type="predicted"/>
<keyword evidence="2" id="KW-1185">Reference proteome</keyword>
<reference evidence="1 2" key="1">
    <citation type="submission" date="2020-05" db="EMBL/GenBank/DDBJ databases">
        <title>Actinomadura verrucosospora NRRL-B18236 (PFL_A860) Genome sequencing and assembly.</title>
        <authorList>
            <person name="Samborskyy M."/>
        </authorList>
    </citation>
    <scope>NUCLEOTIDE SEQUENCE [LARGE SCALE GENOMIC DNA]</scope>
    <source>
        <strain evidence="1 2">NRRL:B18236</strain>
    </source>
</reference>
<gene>
    <name evidence="1" type="ORF">ACTIVE_8926</name>
</gene>
<protein>
    <submittedName>
        <fullName evidence="1">Uncharacterized protein</fullName>
    </submittedName>
</protein>
<dbReference type="Proteomes" id="UP000501240">
    <property type="component" value="Chromosome"/>
</dbReference>